<evidence type="ECO:0000313" key="3">
    <source>
        <dbReference type="Proteomes" id="UP000810130"/>
    </source>
</evidence>
<dbReference type="EMBL" id="JAGJWX010000038">
    <property type="protein sequence ID" value="MBP2859736.1"/>
    <property type="molecule type" value="Genomic_DNA"/>
</dbReference>
<dbReference type="Proteomes" id="UP000810130">
    <property type="component" value="Unassembled WGS sequence"/>
</dbReference>
<gene>
    <name evidence="2" type="ORF">J8657_19255</name>
</gene>
<keyword evidence="3" id="KW-1185">Reference proteome</keyword>
<organism evidence="2 3">
    <name type="scientific">Dickeya oryzae</name>
    <dbReference type="NCBI Taxonomy" id="1240404"/>
    <lineage>
        <taxon>Bacteria</taxon>
        <taxon>Pseudomonadati</taxon>
        <taxon>Pseudomonadota</taxon>
        <taxon>Gammaproteobacteria</taxon>
        <taxon>Enterobacterales</taxon>
        <taxon>Pectobacteriaceae</taxon>
        <taxon>Dickeya</taxon>
    </lineage>
</organism>
<protein>
    <submittedName>
        <fullName evidence="2">Integrating conjugative element protein</fullName>
    </submittedName>
</protein>
<keyword evidence="1" id="KW-0732">Signal</keyword>
<comment type="caution">
    <text evidence="2">The sequence shown here is derived from an EMBL/GenBank/DDBJ whole genome shotgun (WGS) entry which is preliminary data.</text>
</comment>
<sequence>MIRILLCFLCFVVPAAAMALTVVADLGGESTDRYFSAINPVQDEVRMPESTRPQTGRAFVSSMMPIRTPELSPGVEPERAVSLPGMQPLFLFGDDQRSLAILRHCYPQLKDMAATVLMVSVPDESLFRAIQADYPDITILPVNGSDLARRLKLSHYPVMVTAGAIGLSACGKGK</sequence>
<proteinExistence type="predicted"/>
<dbReference type="InterPro" id="IPR021300">
    <property type="entry name" value="Integr_conj_element_PFL4695"/>
</dbReference>
<dbReference type="NCBIfam" id="TIGR03765">
    <property type="entry name" value="ICE_PFL_4695"/>
    <property type="match status" value="1"/>
</dbReference>
<evidence type="ECO:0000256" key="1">
    <source>
        <dbReference type="SAM" id="SignalP"/>
    </source>
</evidence>
<dbReference type="Pfam" id="PF11072">
    <property type="entry name" value="DUF2859"/>
    <property type="match status" value="1"/>
</dbReference>
<reference evidence="2 3" key="1">
    <citation type="submission" date="2021-04" db="EMBL/GenBank/DDBJ databases">
        <title>Genomic and host-range diversity within the Dickeya zeae complex, identification of D. zeae and D. oryzae members, proposal of two novel subspecies D. zeae subsp. zeae subsp. nov. and D. zeae subsp. dombae subsp. nov.</title>
        <authorList>
            <person name="Van Gijsegem F."/>
            <person name="Hugouvieux-Cotte-Pattat N."/>
        </authorList>
    </citation>
    <scope>NUCLEOTIDE SEQUENCE [LARGE SCALE GENOMIC DNA]</scope>
    <source>
        <strain evidence="2 3">FVG03</strain>
    </source>
</reference>
<name>A0ABS5BH58_9GAMM</name>
<dbReference type="RefSeq" id="WP_210175780.1">
    <property type="nucleotide sequence ID" value="NZ_JAGJWX010000038.1"/>
</dbReference>
<evidence type="ECO:0000313" key="2">
    <source>
        <dbReference type="EMBL" id="MBP2859736.1"/>
    </source>
</evidence>
<accession>A0ABS5BH58</accession>
<feature type="signal peptide" evidence="1">
    <location>
        <begin position="1"/>
        <end position="19"/>
    </location>
</feature>
<feature type="chain" id="PRO_5046228842" evidence="1">
    <location>
        <begin position="20"/>
        <end position="174"/>
    </location>
</feature>